<organism evidence="2 3">
    <name type="scientific">Isoptericola peretonis</name>
    <dbReference type="NCBI Taxonomy" id="2918523"/>
    <lineage>
        <taxon>Bacteria</taxon>
        <taxon>Bacillati</taxon>
        <taxon>Actinomycetota</taxon>
        <taxon>Actinomycetes</taxon>
        <taxon>Micrococcales</taxon>
        <taxon>Promicromonosporaceae</taxon>
        <taxon>Isoptericola</taxon>
    </lineage>
</organism>
<gene>
    <name evidence="2" type="ORF">M1843_20640</name>
</gene>
<keyword evidence="3" id="KW-1185">Reference proteome</keyword>
<evidence type="ECO:0000313" key="2">
    <source>
        <dbReference type="EMBL" id="MCK9796158.1"/>
    </source>
</evidence>
<sequence>MKVPTPSRPVDVRSVAITGLTTMAWYAVPDVVGPRWARALAKVGVLAGGVALGVAATSEGRSALDGVRQVRDELRDLRAADDAGDAGEPGSPAGTAADGGDRDDNVLADGALAGADPVPDPVVAGAAAAGVVALATTVAVVGEKWAYRRGERWRERGVRLPHTRVGLVLGVLAAAATAVDPTIGIRAADRDEGTRTASS</sequence>
<reference evidence="2 3" key="1">
    <citation type="submission" date="2022-02" db="EMBL/GenBank/DDBJ databases">
        <title>The car tank lid bacteriome: a reservoir of bacteria with potential in bioremediation of fuel.</title>
        <authorList>
            <person name="Vidal-Verdu A."/>
            <person name="Gomez-Martinez D."/>
            <person name="Latorre-Perez A."/>
            <person name="Pereto J."/>
            <person name="Porcar M."/>
        </authorList>
    </citation>
    <scope>NUCLEOTIDE SEQUENCE [LARGE SCALE GENOMIC DNA]</scope>
    <source>
        <strain evidence="2 3">4D.3</strain>
    </source>
</reference>
<protein>
    <recommendedName>
        <fullName evidence="4">Peptidase S9</fullName>
    </recommendedName>
</protein>
<feature type="compositionally biased region" description="Low complexity" evidence="1">
    <location>
        <begin position="86"/>
        <end position="98"/>
    </location>
</feature>
<evidence type="ECO:0000256" key="1">
    <source>
        <dbReference type="SAM" id="MobiDB-lite"/>
    </source>
</evidence>
<accession>A0ABT0J9M2</accession>
<proteinExistence type="predicted"/>
<evidence type="ECO:0000313" key="3">
    <source>
        <dbReference type="Proteomes" id="UP001651050"/>
    </source>
</evidence>
<evidence type="ECO:0008006" key="4">
    <source>
        <dbReference type="Google" id="ProtNLM"/>
    </source>
</evidence>
<dbReference type="RefSeq" id="WP_416346013.1">
    <property type="nucleotide sequence ID" value="NZ_JALQCY010000009.1"/>
</dbReference>
<dbReference type="Proteomes" id="UP001651050">
    <property type="component" value="Unassembled WGS sequence"/>
</dbReference>
<feature type="region of interest" description="Disordered" evidence="1">
    <location>
        <begin position="79"/>
        <end position="111"/>
    </location>
</feature>
<comment type="caution">
    <text evidence="2">The sequence shown here is derived from an EMBL/GenBank/DDBJ whole genome shotgun (WGS) entry which is preliminary data.</text>
</comment>
<dbReference type="EMBL" id="JALQCY010000009">
    <property type="protein sequence ID" value="MCK9796158.1"/>
    <property type="molecule type" value="Genomic_DNA"/>
</dbReference>
<name>A0ABT0J9M2_9MICO</name>